<keyword evidence="1" id="KW-0479">Metal-binding</keyword>
<evidence type="ECO:0000313" key="9">
    <source>
        <dbReference type="EMBL" id="CEM51476.1"/>
    </source>
</evidence>
<dbReference type="AlphaFoldDB" id="A0A0G4I3D4"/>
<dbReference type="Gene3D" id="1.20.5.4770">
    <property type="match status" value="1"/>
</dbReference>
<evidence type="ECO:0000259" key="8">
    <source>
        <dbReference type="PROSITE" id="PS51039"/>
    </source>
</evidence>
<evidence type="ECO:0000256" key="6">
    <source>
        <dbReference type="SAM" id="MobiDB-lite"/>
    </source>
</evidence>
<dbReference type="SMART" id="SM00154">
    <property type="entry name" value="ZnF_AN1"/>
    <property type="match status" value="1"/>
</dbReference>
<feature type="domain" description="A20-type" evidence="7">
    <location>
        <begin position="19"/>
        <end position="53"/>
    </location>
</feature>
<feature type="region of interest" description="Disordered" evidence="6">
    <location>
        <begin position="167"/>
        <end position="196"/>
    </location>
</feature>
<dbReference type="GO" id="GO:0008270">
    <property type="term" value="F:zinc ion binding"/>
    <property type="evidence" value="ECO:0007669"/>
    <property type="project" value="UniProtKB-KW"/>
</dbReference>
<dbReference type="Gene3D" id="4.10.1110.10">
    <property type="entry name" value="AN1-like Zinc finger"/>
    <property type="match status" value="1"/>
</dbReference>
<evidence type="ECO:0008006" key="10">
    <source>
        <dbReference type="Google" id="ProtNLM"/>
    </source>
</evidence>
<dbReference type="PROSITE" id="PS51039">
    <property type="entry name" value="ZF_AN1"/>
    <property type="match status" value="1"/>
</dbReference>
<evidence type="ECO:0000259" key="7">
    <source>
        <dbReference type="PROSITE" id="PS51036"/>
    </source>
</evidence>
<dbReference type="InterPro" id="IPR035896">
    <property type="entry name" value="AN1-like_Znf"/>
</dbReference>
<dbReference type="InterPro" id="IPR050652">
    <property type="entry name" value="AN1_A20_ZnFinger"/>
</dbReference>
<reference evidence="9" key="1">
    <citation type="submission" date="2014-11" db="EMBL/GenBank/DDBJ databases">
        <authorList>
            <person name="Otto D Thomas"/>
            <person name="Naeem Raeece"/>
        </authorList>
    </citation>
    <scope>NUCLEOTIDE SEQUENCE</scope>
</reference>
<feature type="region of interest" description="Disordered" evidence="6">
    <location>
        <begin position="242"/>
        <end position="279"/>
    </location>
</feature>
<dbReference type="EMBL" id="CDMZ01004957">
    <property type="protein sequence ID" value="CEM51476.1"/>
    <property type="molecule type" value="Genomic_DNA"/>
</dbReference>
<proteinExistence type="predicted"/>
<evidence type="ECO:0000256" key="2">
    <source>
        <dbReference type="ARBA" id="ARBA00022771"/>
    </source>
</evidence>
<evidence type="ECO:0000256" key="1">
    <source>
        <dbReference type="ARBA" id="ARBA00022723"/>
    </source>
</evidence>
<feature type="domain" description="AN1-type" evidence="8">
    <location>
        <begin position="356"/>
        <end position="402"/>
    </location>
</feature>
<dbReference type="PANTHER" id="PTHR10634:SF67">
    <property type="entry name" value="AN1-TYPE ZINC FINGER PROTEIN 3"/>
    <property type="match status" value="1"/>
</dbReference>
<sequence length="422" mass="46027">MSEAPAGPAGPRGLHSESSKVLNPCAMRCGLLGTPRQLHLCASCYKDYRERHAPSDSPGSSHTCSGSSASSDLKEFVEEDWELVSSASSAAYRAKMAKEEREAKKVRAEEEKRAKALKESKEDEWHGWILIFEKDPQKKEVRILNPPPPLPHVLPFPLFPQESVAGELDSPGSLVSSPPHFLEESSPSGSVGDQKKKNRHSLSCFLSGSSECSLSECLTTASGCRCGLTESHSFWGSSSTLSAAGTDCRGPPGPSPPLSDAPTHLQTDRSPSTCQQGTHPLALPVAEPTACYFSMRKLDPDTVRGVLPSAQWAQRKCAAEKGGRLLRMDSEQSAETGRDGIEGTDPDPECTEGREKGSSSACAFCLRKAGIHRFDCRCGRTFCSKHRLPEAHECSFDFKAFHEKLLRERNQKVTKDQLEERV</sequence>
<feature type="compositionally biased region" description="Polar residues" evidence="6">
    <location>
        <begin position="264"/>
        <end position="278"/>
    </location>
</feature>
<protein>
    <recommendedName>
        <fullName evidence="10">AN1-type domain-containing protein</fullName>
    </recommendedName>
</protein>
<keyword evidence="5" id="KW-0175">Coiled coil</keyword>
<gene>
    <name evidence="9" type="ORF">Cvel_10650</name>
</gene>
<name>A0A0G4I3D4_9ALVE</name>
<feature type="region of interest" description="Disordered" evidence="6">
    <location>
        <begin position="330"/>
        <end position="356"/>
    </location>
</feature>
<organism evidence="9">
    <name type="scientific">Chromera velia CCMP2878</name>
    <dbReference type="NCBI Taxonomy" id="1169474"/>
    <lineage>
        <taxon>Eukaryota</taxon>
        <taxon>Sar</taxon>
        <taxon>Alveolata</taxon>
        <taxon>Colpodellida</taxon>
        <taxon>Chromeraceae</taxon>
        <taxon>Chromera</taxon>
    </lineage>
</organism>
<feature type="coiled-coil region" evidence="5">
    <location>
        <begin position="89"/>
        <end position="120"/>
    </location>
</feature>
<keyword evidence="2 4" id="KW-0863">Zinc-finger</keyword>
<accession>A0A0G4I3D4</accession>
<evidence type="ECO:0000256" key="4">
    <source>
        <dbReference type="PROSITE-ProRule" id="PRU00449"/>
    </source>
</evidence>
<dbReference type="Pfam" id="PF01428">
    <property type="entry name" value="zf-AN1"/>
    <property type="match status" value="1"/>
</dbReference>
<dbReference type="InterPro" id="IPR000058">
    <property type="entry name" value="Znf_AN1"/>
</dbReference>
<dbReference type="GO" id="GO:0003677">
    <property type="term" value="F:DNA binding"/>
    <property type="evidence" value="ECO:0007669"/>
    <property type="project" value="InterPro"/>
</dbReference>
<keyword evidence="3" id="KW-0862">Zinc</keyword>
<feature type="compositionally biased region" description="Basic and acidic residues" evidence="6">
    <location>
        <begin position="330"/>
        <end position="341"/>
    </location>
</feature>
<dbReference type="VEuPathDB" id="CryptoDB:Cvel_10650"/>
<dbReference type="InterPro" id="IPR002653">
    <property type="entry name" value="Znf_A20"/>
</dbReference>
<dbReference type="PROSITE" id="PS51036">
    <property type="entry name" value="ZF_A20"/>
    <property type="match status" value="1"/>
</dbReference>
<dbReference type="SUPFAM" id="SSF118310">
    <property type="entry name" value="AN1-like Zinc finger"/>
    <property type="match status" value="1"/>
</dbReference>
<evidence type="ECO:0000256" key="3">
    <source>
        <dbReference type="ARBA" id="ARBA00022833"/>
    </source>
</evidence>
<dbReference type="PANTHER" id="PTHR10634">
    <property type="entry name" value="AN1-TYPE ZINC FINGER PROTEIN"/>
    <property type="match status" value="1"/>
</dbReference>
<evidence type="ECO:0000256" key="5">
    <source>
        <dbReference type="SAM" id="Coils"/>
    </source>
</evidence>